<keyword evidence="1" id="KW-0472">Membrane</keyword>
<dbReference type="AlphaFoldDB" id="A0AAN7PAR2"/>
<evidence type="ECO:0000256" key="1">
    <source>
        <dbReference type="SAM" id="Phobius"/>
    </source>
</evidence>
<evidence type="ECO:0000313" key="3">
    <source>
        <dbReference type="Proteomes" id="UP001353858"/>
    </source>
</evidence>
<dbReference type="EMBL" id="JARPUR010000004">
    <property type="protein sequence ID" value="KAK4878481.1"/>
    <property type="molecule type" value="Genomic_DNA"/>
</dbReference>
<keyword evidence="1" id="KW-0812">Transmembrane</keyword>
<sequence length="95" mass="11005">MQNSSQNTTTQVPLLFNEVSQDSRFLIIPLLVVVIIMLLSALVYLMAKKKRLDLVRENLMQLYEFDSNEQEWESLNVSVNEQNYGSLFNFTTTVV</sequence>
<dbReference type="Proteomes" id="UP001353858">
    <property type="component" value="Unassembled WGS sequence"/>
</dbReference>
<organism evidence="2 3">
    <name type="scientific">Aquatica leii</name>
    <dbReference type="NCBI Taxonomy" id="1421715"/>
    <lineage>
        <taxon>Eukaryota</taxon>
        <taxon>Metazoa</taxon>
        <taxon>Ecdysozoa</taxon>
        <taxon>Arthropoda</taxon>
        <taxon>Hexapoda</taxon>
        <taxon>Insecta</taxon>
        <taxon>Pterygota</taxon>
        <taxon>Neoptera</taxon>
        <taxon>Endopterygota</taxon>
        <taxon>Coleoptera</taxon>
        <taxon>Polyphaga</taxon>
        <taxon>Elateriformia</taxon>
        <taxon>Elateroidea</taxon>
        <taxon>Lampyridae</taxon>
        <taxon>Luciolinae</taxon>
        <taxon>Aquatica</taxon>
    </lineage>
</organism>
<name>A0AAN7PAR2_9COLE</name>
<accession>A0AAN7PAR2</accession>
<proteinExistence type="predicted"/>
<evidence type="ECO:0000313" key="2">
    <source>
        <dbReference type="EMBL" id="KAK4878481.1"/>
    </source>
</evidence>
<keyword evidence="1" id="KW-1133">Transmembrane helix</keyword>
<reference evidence="3" key="1">
    <citation type="submission" date="2023-01" db="EMBL/GenBank/DDBJ databases">
        <title>Key to firefly adult light organ development and bioluminescence: homeobox transcription factors regulate luciferase expression and transportation to peroxisome.</title>
        <authorList>
            <person name="Fu X."/>
        </authorList>
    </citation>
    <scope>NUCLEOTIDE SEQUENCE [LARGE SCALE GENOMIC DNA]</scope>
</reference>
<protein>
    <submittedName>
        <fullName evidence="2">Uncharacterized protein</fullName>
    </submittedName>
</protein>
<gene>
    <name evidence="2" type="ORF">RN001_010987</name>
</gene>
<feature type="transmembrane region" description="Helical" evidence="1">
    <location>
        <begin position="25"/>
        <end position="47"/>
    </location>
</feature>
<keyword evidence="3" id="KW-1185">Reference proteome</keyword>
<comment type="caution">
    <text evidence="2">The sequence shown here is derived from an EMBL/GenBank/DDBJ whole genome shotgun (WGS) entry which is preliminary data.</text>
</comment>